<evidence type="ECO:0000256" key="2">
    <source>
        <dbReference type="SAM" id="MobiDB-lite"/>
    </source>
</evidence>
<keyword evidence="3" id="KW-1133">Transmembrane helix</keyword>
<feature type="compositionally biased region" description="Low complexity" evidence="2">
    <location>
        <begin position="488"/>
        <end position="515"/>
    </location>
</feature>
<evidence type="ECO:0000256" key="3">
    <source>
        <dbReference type="SAM" id="Phobius"/>
    </source>
</evidence>
<feature type="transmembrane region" description="Helical" evidence="3">
    <location>
        <begin position="142"/>
        <end position="162"/>
    </location>
</feature>
<dbReference type="AlphaFoldDB" id="A0A3D9UN28"/>
<protein>
    <submittedName>
        <fullName evidence="5">LytR family transcriptional attenuator</fullName>
    </submittedName>
</protein>
<evidence type="ECO:0000259" key="4">
    <source>
        <dbReference type="Pfam" id="PF03816"/>
    </source>
</evidence>
<comment type="similarity">
    <text evidence="1">Belongs to the LytR/CpsA/Psr (LCP) family.</text>
</comment>
<gene>
    <name evidence="5" type="ORF">DFJ65_0819</name>
</gene>
<accession>A0A3D9UN28</accession>
<feature type="compositionally biased region" description="Acidic residues" evidence="2">
    <location>
        <begin position="1"/>
        <end position="14"/>
    </location>
</feature>
<dbReference type="Pfam" id="PF03816">
    <property type="entry name" value="LytR_cpsA_psr"/>
    <property type="match status" value="1"/>
</dbReference>
<evidence type="ECO:0000313" key="5">
    <source>
        <dbReference type="EMBL" id="REF29843.1"/>
    </source>
</evidence>
<organism evidence="5 6">
    <name type="scientific">Calidifontibacter indicus</name>
    <dbReference type="NCBI Taxonomy" id="419650"/>
    <lineage>
        <taxon>Bacteria</taxon>
        <taxon>Bacillati</taxon>
        <taxon>Actinomycetota</taxon>
        <taxon>Actinomycetes</taxon>
        <taxon>Micrococcales</taxon>
        <taxon>Dermacoccaceae</taxon>
        <taxon>Calidifontibacter</taxon>
    </lineage>
</organism>
<feature type="region of interest" description="Disordered" evidence="2">
    <location>
        <begin position="1"/>
        <end position="29"/>
    </location>
</feature>
<dbReference type="RefSeq" id="WP_115921924.1">
    <property type="nucleotide sequence ID" value="NZ_QTUA01000001.1"/>
</dbReference>
<keyword evidence="3" id="KW-0472">Membrane</keyword>
<dbReference type="OrthoDB" id="3573673at2"/>
<evidence type="ECO:0000256" key="1">
    <source>
        <dbReference type="ARBA" id="ARBA00006068"/>
    </source>
</evidence>
<dbReference type="PANTHER" id="PTHR33392">
    <property type="entry name" value="POLYISOPRENYL-TEICHOIC ACID--PEPTIDOGLYCAN TEICHOIC ACID TRANSFERASE TAGU"/>
    <property type="match status" value="1"/>
</dbReference>
<comment type="caution">
    <text evidence="5">The sequence shown here is derived from an EMBL/GenBank/DDBJ whole genome shotgun (WGS) entry which is preliminary data.</text>
</comment>
<dbReference type="InterPro" id="IPR004474">
    <property type="entry name" value="LytR_CpsA_psr"/>
</dbReference>
<feature type="region of interest" description="Disordered" evidence="2">
    <location>
        <begin position="476"/>
        <end position="526"/>
    </location>
</feature>
<dbReference type="EMBL" id="QTUA01000001">
    <property type="protein sequence ID" value="REF29843.1"/>
    <property type="molecule type" value="Genomic_DNA"/>
</dbReference>
<dbReference type="Proteomes" id="UP000256253">
    <property type="component" value="Unassembled WGS sequence"/>
</dbReference>
<feature type="domain" description="Cell envelope-related transcriptional attenuator" evidence="4">
    <location>
        <begin position="217"/>
        <end position="403"/>
    </location>
</feature>
<feature type="transmembrane region" description="Helical" evidence="3">
    <location>
        <begin position="64"/>
        <end position="90"/>
    </location>
</feature>
<reference evidence="5 6" key="1">
    <citation type="submission" date="2018-08" db="EMBL/GenBank/DDBJ databases">
        <title>Sequencing the genomes of 1000 actinobacteria strains.</title>
        <authorList>
            <person name="Klenk H.-P."/>
        </authorList>
    </citation>
    <scope>NUCLEOTIDE SEQUENCE [LARGE SCALE GENOMIC DNA]</scope>
    <source>
        <strain evidence="5 6">DSM 22967</strain>
    </source>
</reference>
<dbReference type="InterPro" id="IPR050922">
    <property type="entry name" value="LytR/CpsA/Psr_CW_biosynth"/>
</dbReference>
<keyword evidence="6" id="KW-1185">Reference proteome</keyword>
<name>A0A3D9UN28_9MICO</name>
<dbReference type="NCBIfam" id="TIGR00350">
    <property type="entry name" value="lytR_cpsA_psr"/>
    <property type="match status" value="1"/>
</dbReference>
<dbReference type="Gene3D" id="3.40.630.190">
    <property type="entry name" value="LCP protein"/>
    <property type="match status" value="1"/>
</dbReference>
<sequence length="526" mass="56909">MSTDEDPTVSEEDGSTAVSTRDGRELSRHEVRRMRSEQLRRALTLTGLSTIWPGVGLLRTRRRWWGVALALAAAATVLVLAFMLFSGGILTGAAKFATKRGLIALLVIFVLGALVWIAGILITARETSGRRWTPRMRWTHRAFTALMVLVVALPAAQAVRYVTVTRSAFDKIFTNRYDGRGGAARGPSSGSDPWKDVPRVNVLLLGSDAGADRYELRTDSMMVVSIDTKTGDSTLISIPRNLQKVPFPADNPLHAVYPNGYYCPEKGAGAECLMNGVWVEAEVNHKDLFPADEASPGLDTTREVIGEIVGLPIDYTAVIDMAGFQQLVDAMGGVYMNVPEPGIPIGGKVTSSGQVVGVTGMIKPGYQKLDGRLALWYSRSRVAGSDDDRMRRQRCMVNALVSQTDPFKMATKFTGIMEAAGDNIRMDIKQDDLPAFAELVERMKNGNLRTVNVSDSVKHWNPDYAKIRSIVKSALEKPHDPKAPKPGATASTSSASSSAPTASTPTTPAQSTTTSVEPVTDTAEHC</sequence>
<keyword evidence="3" id="KW-0812">Transmembrane</keyword>
<evidence type="ECO:0000313" key="6">
    <source>
        <dbReference type="Proteomes" id="UP000256253"/>
    </source>
</evidence>
<feature type="transmembrane region" description="Helical" evidence="3">
    <location>
        <begin position="102"/>
        <end position="122"/>
    </location>
</feature>
<proteinExistence type="inferred from homology"/>
<dbReference type="PANTHER" id="PTHR33392:SF6">
    <property type="entry name" value="POLYISOPRENYL-TEICHOIC ACID--PEPTIDOGLYCAN TEICHOIC ACID TRANSFERASE TAGU"/>
    <property type="match status" value="1"/>
</dbReference>